<organism evidence="2 3">
    <name type="scientific">Ornatilinea apprima</name>
    <dbReference type="NCBI Taxonomy" id="1134406"/>
    <lineage>
        <taxon>Bacteria</taxon>
        <taxon>Bacillati</taxon>
        <taxon>Chloroflexota</taxon>
        <taxon>Anaerolineae</taxon>
        <taxon>Anaerolineales</taxon>
        <taxon>Anaerolineaceae</taxon>
        <taxon>Ornatilinea</taxon>
    </lineage>
</organism>
<name>A0A0N8GND7_9CHLR</name>
<protein>
    <submittedName>
        <fullName evidence="2">Uncharacterized protein</fullName>
    </submittedName>
</protein>
<evidence type="ECO:0000313" key="3">
    <source>
        <dbReference type="Proteomes" id="UP000050417"/>
    </source>
</evidence>
<comment type="caution">
    <text evidence="2">The sequence shown here is derived from an EMBL/GenBank/DDBJ whole genome shotgun (WGS) entry which is preliminary data.</text>
</comment>
<feature type="transmembrane region" description="Helical" evidence="1">
    <location>
        <begin position="20"/>
        <end position="41"/>
    </location>
</feature>
<dbReference type="AlphaFoldDB" id="A0A0N8GND7"/>
<feature type="transmembrane region" description="Helical" evidence="1">
    <location>
        <begin position="108"/>
        <end position="127"/>
    </location>
</feature>
<keyword evidence="1" id="KW-0472">Membrane</keyword>
<gene>
    <name evidence="2" type="ORF">ADN00_07940</name>
</gene>
<dbReference type="STRING" id="1134406.ADN00_07940"/>
<keyword evidence="1" id="KW-0812">Transmembrane</keyword>
<accession>A0A0N8GND7</accession>
<proteinExistence type="predicted"/>
<feature type="transmembrane region" description="Helical" evidence="1">
    <location>
        <begin position="139"/>
        <end position="162"/>
    </location>
</feature>
<feature type="transmembrane region" description="Helical" evidence="1">
    <location>
        <begin position="53"/>
        <end position="72"/>
    </location>
</feature>
<dbReference type="EMBL" id="LGCL01000021">
    <property type="protein sequence ID" value="KPL77810.1"/>
    <property type="molecule type" value="Genomic_DNA"/>
</dbReference>
<dbReference type="RefSeq" id="WP_075062454.1">
    <property type="nucleotide sequence ID" value="NZ_LGCL01000021.1"/>
</dbReference>
<feature type="transmembrane region" description="Helical" evidence="1">
    <location>
        <begin position="79"/>
        <end position="96"/>
    </location>
</feature>
<keyword evidence="3" id="KW-1185">Reference proteome</keyword>
<sequence length="177" mass="19898">METIQNSAKHNWKRDLRSKILDGFFAGWLLLFLLIVLRIIVDPIGYRFGRLGLLNYDVFLIALAVFCLERALSARRADTTLAWLGAVGGLLTWSAVELSCMVGQTPLVALTGVMLFILILLIVFVLWRKGLSVGGKFYMMVVLICWLVKYILAGQEFVRVWLPAFSPDLHLVGLPLC</sequence>
<evidence type="ECO:0000313" key="2">
    <source>
        <dbReference type="EMBL" id="KPL77810.1"/>
    </source>
</evidence>
<evidence type="ECO:0000256" key="1">
    <source>
        <dbReference type="SAM" id="Phobius"/>
    </source>
</evidence>
<keyword evidence="1" id="KW-1133">Transmembrane helix</keyword>
<reference evidence="2 3" key="1">
    <citation type="submission" date="2015-07" db="EMBL/GenBank/DDBJ databases">
        <title>Genome sequence of Ornatilinea apprima DSM 23815.</title>
        <authorList>
            <person name="Hemp J."/>
            <person name="Ward L.M."/>
            <person name="Pace L.A."/>
            <person name="Fischer W.W."/>
        </authorList>
    </citation>
    <scope>NUCLEOTIDE SEQUENCE [LARGE SCALE GENOMIC DNA]</scope>
    <source>
        <strain evidence="2 3">P3M-1</strain>
    </source>
</reference>
<dbReference type="Proteomes" id="UP000050417">
    <property type="component" value="Unassembled WGS sequence"/>
</dbReference>